<dbReference type="InterPro" id="IPR046676">
    <property type="entry name" value="DUF6546"/>
</dbReference>
<dbReference type="AlphaFoldDB" id="A0A0P7AL30"/>
<keyword evidence="4" id="KW-1185">Reference proteome</keyword>
<feature type="chain" id="PRO_5006134904" description="DUF6546 domain-containing protein" evidence="1">
    <location>
        <begin position="28"/>
        <end position="432"/>
    </location>
</feature>
<reference evidence="3 4" key="1">
    <citation type="submission" date="2015-09" db="EMBL/GenBank/DDBJ databases">
        <title>Draft genome of a European isolate of the apple canker pathogen Neonectria ditissima.</title>
        <authorList>
            <person name="Gomez-Cortecero A."/>
            <person name="Harrison R.J."/>
            <person name="Armitage A.D."/>
        </authorList>
    </citation>
    <scope>NUCLEOTIDE SEQUENCE [LARGE SCALE GENOMIC DNA]</scope>
    <source>
        <strain evidence="3 4">R09/05</strain>
    </source>
</reference>
<protein>
    <recommendedName>
        <fullName evidence="2">DUF6546 domain-containing protein</fullName>
    </recommendedName>
</protein>
<evidence type="ECO:0000313" key="3">
    <source>
        <dbReference type="EMBL" id="KPM38491.1"/>
    </source>
</evidence>
<name>A0A0P7AL30_9HYPO</name>
<proteinExistence type="predicted"/>
<comment type="caution">
    <text evidence="3">The sequence shown here is derived from an EMBL/GenBank/DDBJ whole genome shotgun (WGS) entry which is preliminary data.</text>
</comment>
<gene>
    <name evidence="3" type="ORF">AK830_g8067</name>
</gene>
<feature type="signal peptide" evidence="1">
    <location>
        <begin position="1"/>
        <end position="27"/>
    </location>
</feature>
<sequence length="432" mass="50466">MDWNRLPATAKLRILHLFVTSSSDVDADKVITVCKEWHDSIEAIERKMFTSVEEQYFSGSVRRRSMLKHLRLNIAVHDDSFSRRRDWLLWWEYGAEVIPMLDFIRTWEDNGNLRHRYSICLELSNFPWNGKTISDRHNIGLTRDLWRWGKQPPLDPFEPVYSITKVAVPQENHINFCEDTLSKLFLSLPRLSHIHLETENRTWNFQQFTEPKLTVAFQELPPWVKSINIIQHGEGTDKSNRWERETFCDLATAVVARSRFLEELALVDLIEAYHFVKGAVKLQPQTWDNLQYLTLTSDLLLRDDLLGPPTALTRERQDASVKVLLDEAAVAIVGMPVLRIMEIFNASDRSAAFFNYEAANGSAMCLWSSTYQFTVPWTTKQRWMRANEKKGIWLNVYPEVFVPDYSGDARAEFVNSRLSARKRAHRDELLWT</sequence>
<feature type="domain" description="DUF6546" evidence="2">
    <location>
        <begin position="239"/>
        <end position="397"/>
    </location>
</feature>
<dbReference type="Proteomes" id="UP000050424">
    <property type="component" value="Unassembled WGS sequence"/>
</dbReference>
<evidence type="ECO:0000259" key="2">
    <source>
        <dbReference type="Pfam" id="PF20183"/>
    </source>
</evidence>
<evidence type="ECO:0000313" key="4">
    <source>
        <dbReference type="Proteomes" id="UP000050424"/>
    </source>
</evidence>
<dbReference type="OrthoDB" id="4802432at2759"/>
<keyword evidence="1" id="KW-0732">Signal</keyword>
<dbReference type="Pfam" id="PF20183">
    <property type="entry name" value="DUF6546"/>
    <property type="match status" value="1"/>
</dbReference>
<evidence type="ECO:0000256" key="1">
    <source>
        <dbReference type="SAM" id="SignalP"/>
    </source>
</evidence>
<accession>A0A0P7AL30</accession>
<organism evidence="3 4">
    <name type="scientific">Neonectria ditissima</name>
    <dbReference type="NCBI Taxonomy" id="78410"/>
    <lineage>
        <taxon>Eukaryota</taxon>
        <taxon>Fungi</taxon>
        <taxon>Dikarya</taxon>
        <taxon>Ascomycota</taxon>
        <taxon>Pezizomycotina</taxon>
        <taxon>Sordariomycetes</taxon>
        <taxon>Hypocreomycetidae</taxon>
        <taxon>Hypocreales</taxon>
        <taxon>Nectriaceae</taxon>
        <taxon>Neonectria</taxon>
    </lineage>
</organism>
<dbReference type="EMBL" id="LKCW01000132">
    <property type="protein sequence ID" value="KPM38491.1"/>
    <property type="molecule type" value="Genomic_DNA"/>
</dbReference>